<feature type="active site" evidence="4">
    <location>
        <position position="235"/>
    </location>
</feature>
<dbReference type="PRINTS" id="PR00793">
    <property type="entry name" value="PROAMNOPTASE"/>
</dbReference>
<evidence type="ECO:0000256" key="2">
    <source>
        <dbReference type="ARBA" id="ARBA00022801"/>
    </source>
</evidence>
<dbReference type="InterPro" id="IPR002410">
    <property type="entry name" value="Peptidase_S33"/>
</dbReference>
<sequence length="284" mass="32981">MQRKEGFIDVTGGKVWYEIVGEKKDIPLLLVHGGPGYPHDYLEPLENLSHKRRIISYDQLGCGNSEKPVDTSLWTLERFVIELQEIIKTLGLKKYHILGHSWGAALAVSFAYRNNKGLKSLILSDPYISTPYWERDAKRLIGELPENMQKVLKKGDFDSKEYKKASKEFYFRFVWRLTSLPTPALRSNHKMSNEIYNYMWGPEEFRVSGTLKNLDLTSKLPQIKIPTLLLCGRYDEATPESTKYFQSLFPKAEMKVFEYSAHLPLWTEKEEYLKIVGDFLQSVE</sequence>
<dbReference type="AlphaFoldDB" id="A0A1G1WMB1"/>
<dbReference type="PANTHER" id="PTHR43798:SF33">
    <property type="entry name" value="HYDROLASE, PUTATIVE (AFU_ORTHOLOGUE AFUA_2G14860)-RELATED"/>
    <property type="match status" value="1"/>
</dbReference>
<dbReference type="Gene3D" id="3.40.50.1820">
    <property type="entry name" value="alpha/beta hydrolase"/>
    <property type="match status" value="1"/>
</dbReference>
<evidence type="ECO:0000256" key="4">
    <source>
        <dbReference type="PIRSR" id="PIRSR005539-1"/>
    </source>
</evidence>
<dbReference type="PIRSF" id="PIRSF005539">
    <property type="entry name" value="Pept_S33_TRI_F1"/>
    <property type="match status" value="1"/>
</dbReference>
<dbReference type="GO" id="GO:0016020">
    <property type="term" value="C:membrane"/>
    <property type="evidence" value="ECO:0007669"/>
    <property type="project" value="TreeGrafter"/>
</dbReference>
<dbReference type="InterPro" id="IPR000073">
    <property type="entry name" value="AB_hydrolase_1"/>
</dbReference>
<organism evidence="6 7">
    <name type="scientific">Candidatus Woykebacteria bacterium RIFCSPHIGHO2_02_FULL_43_16b</name>
    <dbReference type="NCBI Taxonomy" id="1802601"/>
    <lineage>
        <taxon>Bacteria</taxon>
        <taxon>Candidatus Woykeibacteriota</taxon>
    </lineage>
</organism>
<comment type="similarity">
    <text evidence="1 3">Belongs to the peptidase S33 family.</text>
</comment>
<dbReference type="NCBIfam" id="TIGR01250">
    <property type="entry name" value="pro_imino_pep_2"/>
    <property type="match status" value="1"/>
</dbReference>
<accession>A0A1G1WMB1</accession>
<dbReference type="PANTHER" id="PTHR43798">
    <property type="entry name" value="MONOACYLGLYCEROL LIPASE"/>
    <property type="match status" value="1"/>
</dbReference>
<dbReference type="PRINTS" id="PR00111">
    <property type="entry name" value="ABHYDROLASE"/>
</dbReference>
<comment type="caution">
    <text evidence="6">The sequence shown here is derived from an EMBL/GenBank/DDBJ whole genome shotgun (WGS) entry which is preliminary data.</text>
</comment>
<dbReference type="InterPro" id="IPR005945">
    <property type="entry name" value="Pro_imino_pep"/>
</dbReference>
<feature type="active site" description="Nucleophile" evidence="4">
    <location>
        <position position="101"/>
    </location>
</feature>
<evidence type="ECO:0000259" key="5">
    <source>
        <dbReference type="Pfam" id="PF00561"/>
    </source>
</evidence>
<dbReference type="GO" id="GO:0008233">
    <property type="term" value="F:peptidase activity"/>
    <property type="evidence" value="ECO:0007669"/>
    <property type="project" value="InterPro"/>
</dbReference>
<dbReference type="SUPFAM" id="SSF53474">
    <property type="entry name" value="alpha/beta-Hydrolases"/>
    <property type="match status" value="1"/>
</dbReference>
<feature type="domain" description="AB hydrolase-1" evidence="5">
    <location>
        <begin position="27"/>
        <end position="268"/>
    </location>
</feature>
<dbReference type="Pfam" id="PF00561">
    <property type="entry name" value="Abhydrolase_1"/>
    <property type="match status" value="1"/>
</dbReference>
<evidence type="ECO:0000313" key="6">
    <source>
        <dbReference type="EMBL" id="OGY28856.1"/>
    </source>
</evidence>
<evidence type="ECO:0000256" key="1">
    <source>
        <dbReference type="ARBA" id="ARBA00010088"/>
    </source>
</evidence>
<dbReference type="EMBL" id="MHCX01000041">
    <property type="protein sequence ID" value="OGY28856.1"/>
    <property type="molecule type" value="Genomic_DNA"/>
</dbReference>
<dbReference type="GO" id="GO:0047372">
    <property type="term" value="F:monoacylglycerol lipase activity"/>
    <property type="evidence" value="ECO:0007669"/>
    <property type="project" value="TreeGrafter"/>
</dbReference>
<gene>
    <name evidence="6" type="ORF">A3J50_03765</name>
</gene>
<evidence type="ECO:0000256" key="3">
    <source>
        <dbReference type="PIRNR" id="PIRNR005539"/>
    </source>
</evidence>
<reference evidence="6 7" key="1">
    <citation type="journal article" date="2016" name="Nat. Commun.">
        <title>Thousands of microbial genomes shed light on interconnected biogeochemical processes in an aquifer system.</title>
        <authorList>
            <person name="Anantharaman K."/>
            <person name="Brown C.T."/>
            <person name="Hug L.A."/>
            <person name="Sharon I."/>
            <person name="Castelle C.J."/>
            <person name="Probst A.J."/>
            <person name="Thomas B.C."/>
            <person name="Singh A."/>
            <person name="Wilkins M.J."/>
            <person name="Karaoz U."/>
            <person name="Brodie E.L."/>
            <person name="Williams K.H."/>
            <person name="Hubbard S.S."/>
            <person name="Banfield J.F."/>
        </authorList>
    </citation>
    <scope>NUCLEOTIDE SEQUENCE [LARGE SCALE GENOMIC DNA]</scope>
</reference>
<dbReference type="InterPro" id="IPR029058">
    <property type="entry name" value="AB_hydrolase_fold"/>
</dbReference>
<dbReference type="Proteomes" id="UP000177821">
    <property type="component" value="Unassembled WGS sequence"/>
</dbReference>
<feature type="active site" description="Proton donor" evidence="4">
    <location>
        <position position="262"/>
    </location>
</feature>
<keyword evidence="2 3" id="KW-0378">Hydrolase</keyword>
<dbReference type="GO" id="GO:0046464">
    <property type="term" value="P:acylglycerol catabolic process"/>
    <property type="evidence" value="ECO:0007669"/>
    <property type="project" value="TreeGrafter"/>
</dbReference>
<dbReference type="GO" id="GO:0006508">
    <property type="term" value="P:proteolysis"/>
    <property type="evidence" value="ECO:0007669"/>
    <property type="project" value="InterPro"/>
</dbReference>
<name>A0A1G1WMB1_9BACT</name>
<proteinExistence type="inferred from homology"/>
<protein>
    <recommendedName>
        <fullName evidence="5">AB hydrolase-1 domain-containing protein</fullName>
    </recommendedName>
</protein>
<dbReference type="InterPro" id="IPR050266">
    <property type="entry name" value="AB_hydrolase_sf"/>
</dbReference>
<evidence type="ECO:0000313" key="7">
    <source>
        <dbReference type="Proteomes" id="UP000177821"/>
    </source>
</evidence>